<dbReference type="Pfam" id="PF13155">
    <property type="entry name" value="Toprim_2"/>
    <property type="match status" value="1"/>
</dbReference>
<name>A0A1G2ECU9_9BACT</name>
<dbReference type="Gene3D" id="3.90.980.10">
    <property type="entry name" value="DNA primase, catalytic core, N-terminal domain"/>
    <property type="match status" value="1"/>
</dbReference>
<evidence type="ECO:0000256" key="8">
    <source>
        <dbReference type="ARBA" id="ARBA00022833"/>
    </source>
</evidence>
<feature type="domain" description="Toprim" evidence="16">
    <location>
        <begin position="259"/>
        <end position="342"/>
    </location>
</feature>
<dbReference type="Pfam" id="PF01807">
    <property type="entry name" value="Zn_ribbon_DnaG"/>
    <property type="match status" value="1"/>
</dbReference>
<dbReference type="Gene3D" id="3.40.1360.10">
    <property type="match status" value="1"/>
</dbReference>
<keyword evidence="7 14" id="KW-0863">Zinc-finger</keyword>
<keyword evidence="4 12" id="KW-0548">Nucleotidyltransferase</keyword>
<dbReference type="Pfam" id="PF10410">
    <property type="entry name" value="DnaB_bind"/>
    <property type="match status" value="1"/>
</dbReference>
<comment type="function">
    <text evidence="12 13">RNA polymerase that catalyzes the synthesis of short RNA molecules used as primers for DNA polymerase during DNA replication.</text>
</comment>
<dbReference type="HAMAP" id="MF_00974">
    <property type="entry name" value="DNA_primase_DnaG"/>
    <property type="match status" value="1"/>
</dbReference>
<keyword evidence="5 12" id="KW-0235">DNA replication</keyword>
<comment type="catalytic activity">
    <reaction evidence="12">
        <text>ssDNA + n NTP = ssDNA/pppN(pN)n-1 hybrid + (n-1) diphosphate.</text>
        <dbReference type="EC" id="2.7.7.101"/>
    </reaction>
</comment>
<evidence type="ECO:0000256" key="5">
    <source>
        <dbReference type="ARBA" id="ARBA00022705"/>
    </source>
</evidence>
<dbReference type="InterPro" id="IPR037068">
    <property type="entry name" value="DNA_primase_core_N_sf"/>
</dbReference>
<dbReference type="SMART" id="SM00400">
    <property type="entry name" value="ZnF_CHCC"/>
    <property type="match status" value="1"/>
</dbReference>
<comment type="caution">
    <text evidence="17">The sequence shown here is derived from an EMBL/GenBank/DDBJ whole genome shotgun (WGS) entry which is preliminary data.</text>
</comment>
<keyword evidence="15" id="KW-0175">Coiled coil</keyword>
<evidence type="ECO:0000256" key="3">
    <source>
        <dbReference type="ARBA" id="ARBA00022679"/>
    </source>
</evidence>
<evidence type="ECO:0000259" key="16">
    <source>
        <dbReference type="PROSITE" id="PS50880"/>
    </source>
</evidence>
<keyword evidence="6 13" id="KW-0479">Metal-binding</keyword>
<dbReference type="InterPro" id="IPR019475">
    <property type="entry name" value="DNA_primase_DnaB-bd"/>
</dbReference>
<dbReference type="PIRSF" id="PIRSF002811">
    <property type="entry name" value="DnaG"/>
    <property type="match status" value="1"/>
</dbReference>
<keyword evidence="9" id="KW-0460">Magnesium</keyword>
<dbReference type="InterPro" id="IPR006295">
    <property type="entry name" value="DNA_primase_DnaG"/>
</dbReference>
<feature type="coiled-coil region" evidence="15">
    <location>
        <begin position="541"/>
        <end position="568"/>
    </location>
</feature>
<dbReference type="GO" id="GO:0005737">
    <property type="term" value="C:cytoplasm"/>
    <property type="evidence" value="ECO:0007669"/>
    <property type="project" value="TreeGrafter"/>
</dbReference>
<keyword evidence="11 12" id="KW-0804">Transcription</keyword>
<comment type="subunit">
    <text evidence="12">Monomer. Interacts with DnaB.</text>
</comment>
<evidence type="ECO:0000256" key="15">
    <source>
        <dbReference type="SAM" id="Coils"/>
    </source>
</evidence>
<dbReference type="GO" id="GO:0006269">
    <property type="term" value="P:DNA replication, synthesis of primer"/>
    <property type="evidence" value="ECO:0007669"/>
    <property type="project" value="UniProtKB-UniRule"/>
</dbReference>
<dbReference type="PROSITE" id="PS50880">
    <property type="entry name" value="TOPRIM"/>
    <property type="match status" value="1"/>
</dbReference>
<evidence type="ECO:0000256" key="7">
    <source>
        <dbReference type="ARBA" id="ARBA00022771"/>
    </source>
</evidence>
<dbReference type="InterPro" id="IPR030846">
    <property type="entry name" value="DnaG_bac"/>
</dbReference>
<feature type="zinc finger region" description="CHC2-type" evidence="14">
    <location>
        <begin position="36"/>
        <end position="61"/>
    </location>
</feature>
<dbReference type="PANTHER" id="PTHR30313:SF2">
    <property type="entry name" value="DNA PRIMASE"/>
    <property type="match status" value="1"/>
</dbReference>
<keyword evidence="1 12" id="KW-0240">DNA-directed RNA polymerase</keyword>
<dbReference type="CDD" id="cd03364">
    <property type="entry name" value="TOPRIM_DnaG_primases"/>
    <property type="match status" value="1"/>
</dbReference>
<gene>
    <name evidence="12" type="primary">dnaG</name>
    <name evidence="17" type="ORF">A3A08_01210</name>
</gene>
<evidence type="ECO:0000256" key="13">
    <source>
        <dbReference type="PIRNR" id="PIRNR002811"/>
    </source>
</evidence>
<organism evidence="17 18">
    <name type="scientific">Candidatus Nealsonbacteria bacterium RIFCSPLOWO2_01_FULL_41_9</name>
    <dbReference type="NCBI Taxonomy" id="1801671"/>
    <lineage>
        <taxon>Bacteria</taxon>
        <taxon>Candidatus Nealsoniibacteriota</taxon>
    </lineage>
</organism>
<comment type="caution">
    <text evidence="12">Lacks conserved residue(s) required for the propagation of feature annotation.</text>
</comment>
<dbReference type="GO" id="GO:0003899">
    <property type="term" value="F:DNA-directed RNA polymerase activity"/>
    <property type="evidence" value="ECO:0007669"/>
    <property type="project" value="UniProtKB-UniRule"/>
</dbReference>
<dbReference type="InterPro" id="IPR002694">
    <property type="entry name" value="Znf_CHC2"/>
</dbReference>
<accession>A0A1G2ECU9</accession>
<evidence type="ECO:0000313" key="17">
    <source>
        <dbReference type="EMBL" id="OGZ23704.1"/>
    </source>
</evidence>
<dbReference type="GO" id="GO:0000428">
    <property type="term" value="C:DNA-directed RNA polymerase complex"/>
    <property type="evidence" value="ECO:0007669"/>
    <property type="project" value="UniProtKB-KW"/>
</dbReference>
<dbReference type="SUPFAM" id="SSF57783">
    <property type="entry name" value="Zinc beta-ribbon"/>
    <property type="match status" value="1"/>
</dbReference>
<dbReference type="Proteomes" id="UP000176406">
    <property type="component" value="Unassembled WGS sequence"/>
</dbReference>
<dbReference type="EMBL" id="MHMG01000010">
    <property type="protein sequence ID" value="OGZ23704.1"/>
    <property type="molecule type" value="Genomic_DNA"/>
</dbReference>
<keyword evidence="8 13" id="KW-0862">Zinc</keyword>
<evidence type="ECO:0000256" key="9">
    <source>
        <dbReference type="ARBA" id="ARBA00022842"/>
    </source>
</evidence>
<keyword evidence="10 12" id="KW-0238">DNA-binding</keyword>
<evidence type="ECO:0000256" key="6">
    <source>
        <dbReference type="ARBA" id="ARBA00022723"/>
    </source>
</evidence>
<dbReference type="PANTHER" id="PTHR30313">
    <property type="entry name" value="DNA PRIMASE"/>
    <property type="match status" value="1"/>
</dbReference>
<comment type="cofactor">
    <cofactor evidence="13 14">
        <name>Zn(2+)</name>
        <dbReference type="ChEBI" id="CHEBI:29105"/>
    </cofactor>
    <text evidence="13 14">Binds 1 zinc ion per monomer.</text>
</comment>
<reference evidence="17 18" key="1">
    <citation type="journal article" date="2016" name="Nat. Commun.">
        <title>Thousands of microbial genomes shed light on interconnected biogeochemical processes in an aquifer system.</title>
        <authorList>
            <person name="Anantharaman K."/>
            <person name="Brown C.T."/>
            <person name="Hug L.A."/>
            <person name="Sharon I."/>
            <person name="Castelle C.J."/>
            <person name="Probst A.J."/>
            <person name="Thomas B.C."/>
            <person name="Singh A."/>
            <person name="Wilkins M.J."/>
            <person name="Karaoz U."/>
            <person name="Brodie E.L."/>
            <person name="Williams K.H."/>
            <person name="Hubbard S.S."/>
            <person name="Banfield J.F."/>
        </authorList>
    </citation>
    <scope>NUCLEOTIDE SEQUENCE [LARGE SCALE GENOMIC DNA]</scope>
</reference>
<dbReference type="InterPro" id="IPR034151">
    <property type="entry name" value="TOPRIM_DnaG_bac"/>
</dbReference>
<keyword evidence="3 12" id="KW-0808">Transferase</keyword>
<evidence type="ECO:0000256" key="1">
    <source>
        <dbReference type="ARBA" id="ARBA00022478"/>
    </source>
</evidence>
<evidence type="ECO:0000313" key="18">
    <source>
        <dbReference type="Proteomes" id="UP000176406"/>
    </source>
</evidence>
<evidence type="ECO:0000256" key="10">
    <source>
        <dbReference type="ARBA" id="ARBA00023125"/>
    </source>
</evidence>
<sequence length="584" mass="65991">MFQSPIEEIKNRLDIVELVGSYIKLSKTGINYRAVCPFHSEKKPSFFVSPTRQMWHCFGGCGTGGDIFKFVMQIEGVEFGDALRILAAKAGVELKKQKPEEIVWATQRNRLYEVCELATRFFEKQLEASSTGQEANKYLLGRGISQESIKKWRIGYSPDTWQGLSDFLNSQGYKKQEIEKAGLALAGDQGSFYDRFRGRIIFPIFDLNSQVVGFGGRVFKDKDKAEVAKYMNTPNTILYDKSRILYGLDRAKVDIRKQDSCILVEGYTDAIMAHQAGTTNVIATSGTALTGFQLKILKRYTENLVLGFDMDIAGENATKRGIDLAQMLGFNLKVIRLPEGKDAAEIISTNPAGWQEALKNLKSILEFYFESAFRGRDQKTPEGKKAISKILLPVLKRIPNQIEKSFWIQKLAMDLDAKEADIIEELKKVKLEEETYGLEPEEIAKLPQKSKQELLEERLLVMVIKNPKNANLVGDGQTDCLSAKAREIFSNLKKNPSFKPDVLFPETQDYFNELALKAEVEEIEEKDIEPEIKFCLKAMGVSGVKKELDDITREIKTAEVAKNQEKINELSIKFNKVSKGLNSF</sequence>
<evidence type="ECO:0000256" key="11">
    <source>
        <dbReference type="ARBA" id="ARBA00023163"/>
    </source>
</evidence>
<dbReference type="InterPro" id="IPR036977">
    <property type="entry name" value="DNA_primase_Znf_CHC2"/>
</dbReference>
<dbReference type="GO" id="GO:0008270">
    <property type="term" value="F:zinc ion binding"/>
    <property type="evidence" value="ECO:0007669"/>
    <property type="project" value="UniProtKB-KW"/>
</dbReference>
<dbReference type="AlphaFoldDB" id="A0A1G2ECU9"/>
<evidence type="ECO:0000256" key="14">
    <source>
        <dbReference type="PIRSR" id="PIRSR002811-1"/>
    </source>
</evidence>
<evidence type="ECO:0000256" key="2">
    <source>
        <dbReference type="ARBA" id="ARBA00022515"/>
    </source>
</evidence>
<dbReference type="InterPro" id="IPR050219">
    <property type="entry name" value="DnaG_primase"/>
</dbReference>
<dbReference type="NCBIfam" id="TIGR01391">
    <property type="entry name" value="dnaG"/>
    <property type="match status" value="1"/>
</dbReference>
<dbReference type="FunFam" id="3.90.580.10:FF:000001">
    <property type="entry name" value="DNA primase"/>
    <property type="match status" value="1"/>
</dbReference>
<dbReference type="Pfam" id="PF08275">
    <property type="entry name" value="DNAG_N"/>
    <property type="match status" value="1"/>
</dbReference>
<keyword evidence="2 12" id="KW-0639">Primosome</keyword>
<dbReference type="FunFam" id="3.90.980.10:FF:000001">
    <property type="entry name" value="DNA primase"/>
    <property type="match status" value="1"/>
</dbReference>
<proteinExistence type="inferred from homology"/>
<dbReference type="GO" id="GO:0003677">
    <property type="term" value="F:DNA binding"/>
    <property type="evidence" value="ECO:0007669"/>
    <property type="project" value="UniProtKB-KW"/>
</dbReference>
<dbReference type="SMART" id="SM00493">
    <property type="entry name" value="TOPRIM"/>
    <property type="match status" value="1"/>
</dbReference>
<dbReference type="InterPro" id="IPR013264">
    <property type="entry name" value="DNAG_N"/>
</dbReference>
<dbReference type="EC" id="2.7.7.101" evidence="12"/>
<dbReference type="GO" id="GO:1990077">
    <property type="term" value="C:primosome complex"/>
    <property type="evidence" value="ECO:0007669"/>
    <property type="project" value="UniProtKB-KW"/>
</dbReference>
<evidence type="ECO:0000256" key="12">
    <source>
        <dbReference type="HAMAP-Rule" id="MF_00974"/>
    </source>
</evidence>
<dbReference type="SUPFAM" id="SSF56731">
    <property type="entry name" value="DNA primase core"/>
    <property type="match status" value="1"/>
</dbReference>
<evidence type="ECO:0000256" key="4">
    <source>
        <dbReference type="ARBA" id="ARBA00022695"/>
    </source>
</evidence>
<dbReference type="Gene3D" id="3.90.580.10">
    <property type="entry name" value="Zinc finger, CHC2-type domain"/>
    <property type="match status" value="1"/>
</dbReference>
<comment type="similarity">
    <text evidence="12 13">Belongs to the DnaG primase family.</text>
</comment>
<protein>
    <recommendedName>
        <fullName evidence="12 13">DNA primase</fullName>
        <ecNumber evidence="12">2.7.7.101</ecNumber>
    </recommendedName>
</protein>
<dbReference type="InterPro" id="IPR006171">
    <property type="entry name" value="TOPRIM_dom"/>
</dbReference>